<dbReference type="EMBL" id="BSPC01000066">
    <property type="protein sequence ID" value="GLS22695.1"/>
    <property type="molecule type" value="Genomic_DNA"/>
</dbReference>
<evidence type="ECO:0000256" key="1">
    <source>
        <dbReference type="SAM" id="MobiDB-lite"/>
    </source>
</evidence>
<accession>A0ABQ6CSB2</accession>
<keyword evidence="4" id="KW-1185">Reference proteome</keyword>
<dbReference type="RefSeq" id="WP_284315656.1">
    <property type="nucleotide sequence ID" value="NZ_BSPC01000066.1"/>
</dbReference>
<evidence type="ECO:0008006" key="5">
    <source>
        <dbReference type="Google" id="ProtNLM"/>
    </source>
</evidence>
<feature type="region of interest" description="Disordered" evidence="1">
    <location>
        <begin position="147"/>
        <end position="173"/>
    </location>
</feature>
<name>A0ABQ6CSB2_9HYPH</name>
<organism evidence="3 4">
    <name type="scientific">Labrys miyagiensis</name>
    <dbReference type="NCBI Taxonomy" id="346912"/>
    <lineage>
        <taxon>Bacteria</taxon>
        <taxon>Pseudomonadati</taxon>
        <taxon>Pseudomonadota</taxon>
        <taxon>Alphaproteobacteria</taxon>
        <taxon>Hyphomicrobiales</taxon>
        <taxon>Xanthobacteraceae</taxon>
        <taxon>Labrys</taxon>
    </lineage>
</organism>
<evidence type="ECO:0000256" key="2">
    <source>
        <dbReference type="SAM" id="SignalP"/>
    </source>
</evidence>
<sequence>MRLMVAAFLMGSMLCMPALATEKPAPVVPPAAEAKPEAAKPEAPKPETTKPAAKPLHVPANKPVDYGDMRCAFAVRHRDVLDSQIIAWAGGFLEGYARANPEHVNNARLTELTDPSVLRTHIRGYCLKHKEKSIEAALLAMMPRAAHPTETPVAPAPHPAAPAPQKPAPPKPQ</sequence>
<feature type="region of interest" description="Disordered" evidence="1">
    <location>
        <begin position="29"/>
        <end position="59"/>
    </location>
</feature>
<feature type="chain" id="PRO_5046339157" description="HdeA/HdeB family protein" evidence="2">
    <location>
        <begin position="21"/>
        <end position="173"/>
    </location>
</feature>
<protein>
    <recommendedName>
        <fullName evidence="5">HdeA/HdeB family protein</fullName>
    </recommendedName>
</protein>
<keyword evidence="2" id="KW-0732">Signal</keyword>
<evidence type="ECO:0000313" key="3">
    <source>
        <dbReference type="EMBL" id="GLS22695.1"/>
    </source>
</evidence>
<feature type="compositionally biased region" description="Basic and acidic residues" evidence="1">
    <location>
        <begin position="34"/>
        <end position="48"/>
    </location>
</feature>
<feature type="signal peptide" evidence="2">
    <location>
        <begin position="1"/>
        <end position="20"/>
    </location>
</feature>
<proteinExistence type="predicted"/>
<gene>
    <name evidence="3" type="ORF">GCM10007874_57150</name>
</gene>
<evidence type="ECO:0000313" key="4">
    <source>
        <dbReference type="Proteomes" id="UP001156882"/>
    </source>
</evidence>
<reference evidence="4" key="1">
    <citation type="journal article" date="2019" name="Int. J. Syst. Evol. Microbiol.">
        <title>The Global Catalogue of Microorganisms (GCM) 10K type strain sequencing project: providing services to taxonomists for standard genome sequencing and annotation.</title>
        <authorList>
            <consortium name="The Broad Institute Genomics Platform"/>
            <consortium name="The Broad Institute Genome Sequencing Center for Infectious Disease"/>
            <person name="Wu L."/>
            <person name="Ma J."/>
        </authorList>
    </citation>
    <scope>NUCLEOTIDE SEQUENCE [LARGE SCALE GENOMIC DNA]</scope>
    <source>
        <strain evidence="4">NBRC 101365</strain>
    </source>
</reference>
<comment type="caution">
    <text evidence="3">The sequence shown here is derived from an EMBL/GenBank/DDBJ whole genome shotgun (WGS) entry which is preliminary data.</text>
</comment>
<feature type="compositionally biased region" description="Pro residues" evidence="1">
    <location>
        <begin position="154"/>
        <end position="173"/>
    </location>
</feature>
<dbReference type="Proteomes" id="UP001156882">
    <property type="component" value="Unassembled WGS sequence"/>
</dbReference>